<dbReference type="AlphaFoldDB" id="E6X932"/>
<dbReference type="EMBL" id="CP002453">
    <property type="protein sequence ID" value="ADV50842.1"/>
    <property type="molecule type" value="Genomic_DNA"/>
</dbReference>
<evidence type="ECO:0000313" key="1">
    <source>
        <dbReference type="EMBL" id="ADV50842.1"/>
    </source>
</evidence>
<dbReference type="OrthoDB" id="1202716at2"/>
<dbReference type="HOGENOM" id="CLU_2011165_0_0_10"/>
<gene>
    <name evidence="1" type="ordered locus">Celal_3581</name>
</gene>
<name>E6X932_CELAD</name>
<protein>
    <submittedName>
        <fullName evidence="1">Uncharacterized protein</fullName>
    </submittedName>
</protein>
<dbReference type="RefSeq" id="WP_013552293.1">
    <property type="nucleotide sequence ID" value="NC_014934.1"/>
</dbReference>
<accession>E6X932</accession>
<keyword evidence="2" id="KW-1185">Reference proteome</keyword>
<sequence length="123" mass="14395">MPYYYRGKPTKYCNVLDIKTDSLLIDEGYSITELKRILKRHYLNNGAVPYYAESPNKAFIQVTLNNSKNGKQLKELLIKITRSFDKVKEEVKDTIELRILFDYLTPMPPPPLPLFHSNKIEED</sequence>
<dbReference type="KEGG" id="cao:Celal_3581"/>
<evidence type="ECO:0000313" key="2">
    <source>
        <dbReference type="Proteomes" id="UP000008634"/>
    </source>
</evidence>
<organism evidence="1 2">
    <name type="scientific">Cellulophaga algicola (strain DSM 14237 / IC166 / ACAM 630)</name>
    <dbReference type="NCBI Taxonomy" id="688270"/>
    <lineage>
        <taxon>Bacteria</taxon>
        <taxon>Pseudomonadati</taxon>
        <taxon>Bacteroidota</taxon>
        <taxon>Flavobacteriia</taxon>
        <taxon>Flavobacteriales</taxon>
        <taxon>Flavobacteriaceae</taxon>
        <taxon>Cellulophaga</taxon>
    </lineage>
</organism>
<proteinExistence type="predicted"/>
<dbReference type="Proteomes" id="UP000008634">
    <property type="component" value="Chromosome"/>
</dbReference>
<reference evidence="1 2" key="1">
    <citation type="journal article" date="2010" name="Stand. Genomic Sci.">
        <title>Complete genome sequence of Cellulophaga algicola type strain (IC166).</title>
        <authorList>
            <person name="Abt B."/>
            <person name="Lu M."/>
            <person name="Misra M."/>
            <person name="Han C."/>
            <person name="Nolan M."/>
            <person name="Lucas S."/>
            <person name="Hammon N."/>
            <person name="Deshpande S."/>
            <person name="Cheng J.F."/>
            <person name="Tapia R."/>
            <person name="Goodwin L."/>
            <person name="Pitluck S."/>
            <person name="Liolios K."/>
            <person name="Pagani I."/>
            <person name="Ivanova N."/>
            <person name="Mavromatis K."/>
            <person name="Ovchinikova G."/>
            <person name="Pati A."/>
            <person name="Chen A."/>
            <person name="Palaniappan K."/>
            <person name="Land M."/>
            <person name="Hauser L."/>
            <person name="Chang Y.J."/>
            <person name="Jeffries C.D."/>
            <person name="Detter J.C."/>
            <person name="Brambilla E."/>
            <person name="Rohde M."/>
            <person name="Tindall B.J."/>
            <person name="Goker M."/>
            <person name="Woyke T."/>
            <person name="Bristow J."/>
            <person name="Eisen J.A."/>
            <person name="Markowitz V."/>
            <person name="Hugenholtz P."/>
            <person name="Kyrpides N.C."/>
            <person name="Klenk H.P."/>
            <person name="Lapidus A."/>
        </authorList>
    </citation>
    <scope>NUCLEOTIDE SEQUENCE [LARGE SCALE GENOMIC DNA]</scope>
    <source>
        <strain evidence="2">DSM 14237 / IC166 / ACAM 630</strain>
    </source>
</reference>
<dbReference type="eggNOG" id="ENOG503034V">
    <property type="taxonomic scope" value="Bacteria"/>
</dbReference>